<protein>
    <submittedName>
        <fullName evidence="6">Transcriptional regulator</fullName>
    </submittedName>
</protein>
<dbReference type="PROSITE" id="PS51755">
    <property type="entry name" value="OMPR_PHOB"/>
    <property type="match status" value="1"/>
</dbReference>
<dbReference type="GO" id="GO:0000160">
    <property type="term" value="P:phosphorelay signal transduction system"/>
    <property type="evidence" value="ECO:0007669"/>
    <property type="project" value="InterPro"/>
</dbReference>
<dbReference type="EMBL" id="LC064121">
    <property type="protein sequence ID" value="BBD50159.1"/>
    <property type="molecule type" value="Genomic_DNA"/>
</dbReference>
<name>A0A455R354_9GAMM</name>
<keyword evidence="3 4" id="KW-0238">DNA-binding</keyword>
<dbReference type="CDD" id="cd00383">
    <property type="entry name" value="trans_reg_C"/>
    <property type="match status" value="1"/>
</dbReference>
<evidence type="ECO:0000256" key="2">
    <source>
        <dbReference type="ARBA" id="ARBA00022803"/>
    </source>
</evidence>
<evidence type="ECO:0000313" key="6">
    <source>
        <dbReference type="EMBL" id="BBD50159.1"/>
    </source>
</evidence>
<feature type="DNA-binding region" description="OmpR/PhoB-type" evidence="4">
    <location>
        <begin position="3"/>
        <end position="102"/>
    </location>
</feature>
<accession>A0A455R354</accession>
<evidence type="ECO:0000259" key="5">
    <source>
        <dbReference type="PROSITE" id="PS51755"/>
    </source>
</evidence>
<evidence type="ECO:0000256" key="3">
    <source>
        <dbReference type="ARBA" id="ARBA00023125"/>
    </source>
</evidence>
<dbReference type="GO" id="GO:0006355">
    <property type="term" value="P:regulation of DNA-templated transcription"/>
    <property type="evidence" value="ECO:0007669"/>
    <property type="project" value="InterPro"/>
</dbReference>
<dbReference type="InterPro" id="IPR019734">
    <property type="entry name" value="TPR_rpt"/>
</dbReference>
<dbReference type="Gene3D" id="3.40.50.10070">
    <property type="entry name" value="TolB, N-terminal domain"/>
    <property type="match status" value="1"/>
</dbReference>
<dbReference type="SMART" id="SM00028">
    <property type="entry name" value="TPR"/>
    <property type="match status" value="2"/>
</dbReference>
<dbReference type="Pfam" id="PF00486">
    <property type="entry name" value="Trans_reg_C"/>
    <property type="match status" value="1"/>
</dbReference>
<dbReference type="SMART" id="SM00862">
    <property type="entry name" value="Trans_reg_C"/>
    <property type="match status" value="1"/>
</dbReference>
<organism evidence="6">
    <name type="scientific">Haliea sp. ETY-M</name>
    <dbReference type="NCBI Taxonomy" id="1055105"/>
    <lineage>
        <taxon>Bacteria</taxon>
        <taxon>Pseudomonadati</taxon>
        <taxon>Pseudomonadota</taxon>
        <taxon>Gammaproteobacteria</taxon>
        <taxon>Cellvibrionales</taxon>
        <taxon>Halieaceae</taxon>
        <taxon>Haliea</taxon>
    </lineage>
</organism>
<reference evidence="6" key="1">
    <citation type="submission" date="2015-07" db="EMBL/GenBank/DDBJ databases">
        <title>Novel operon containing particulate methane monooxygenase-type genes and epoxyalkane:coenzyme M transferase gene in ethylene-assimilating marine bacterium, Haliea sp. ETY-M.</title>
        <authorList>
            <person name="Suzuki T."/>
            <person name="Habe H."/>
            <person name="Nakajima-Kambe T."/>
            <person name="Fuse H."/>
        </authorList>
    </citation>
    <scope>NUCLEOTIDE SEQUENCE</scope>
    <source>
        <strain evidence="6">ETY-M</strain>
    </source>
</reference>
<evidence type="ECO:0000256" key="4">
    <source>
        <dbReference type="PROSITE-ProRule" id="PRU01091"/>
    </source>
</evidence>
<keyword evidence="1" id="KW-0677">Repeat</keyword>
<dbReference type="AlphaFoldDB" id="A0A455R354"/>
<keyword evidence="2" id="KW-0802">TPR repeat</keyword>
<dbReference type="GO" id="GO:0003677">
    <property type="term" value="F:DNA binding"/>
    <property type="evidence" value="ECO:0007669"/>
    <property type="project" value="UniProtKB-UniRule"/>
</dbReference>
<dbReference type="SUPFAM" id="SSF46894">
    <property type="entry name" value="C-terminal effector domain of the bipartite response regulators"/>
    <property type="match status" value="1"/>
</dbReference>
<dbReference type="InterPro" id="IPR001867">
    <property type="entry name" value="OmpR/PhoB-type_DNA-bd"/>
</dbReference>
<dbReference type="Gene3D" id="1.25.40.10">
    <property type="entry name" value="Tetratricopeptide repeat domain"/>
    <property type="match status" value="1"/>
</dbReference>
<feature type="domain" description="OmpR/PhoB-type" evidence="5">
    <location>
        <begin position="3"/>
        <end position="102"/>
    </location>
</feature>
<dbReference type="PANTHER" id="PTHR45586:SF1">
    <property type="entry name" value="LIPOPOLYSACCHARIDE ASSEMBLY PROTEIN B"/>
    <property type="match status" value="1"/>
</dbReference>
<dbReference type="InterPro" id="IPR016032">
    <property type="entry name" value="Sig_transdc_resp-reg_C-effctor"/>
</dbReference>
<sequence length="721" mass="81068">MGMEVFEFADLRLDPGRHELTRNGKPVPLPKLSFSVLRTLVEAAPDLVSHGELVERAWGPRRTVTRENLAQRLMMLRQALGDDSSEPRYIEGVRGEGYRVVPTVARTHRSPPLQPLRRGFRKWPRVSVVFATLLLAVSLVAILQTQRQNTRSEDGLQADTTSVSIVVLPFANLSPDPDNAFYAAGIHEEILNSLAQLRQLRVLSRTSSLAYAQTTLSLPEIARELDVSAVIEGSVRYSGDRVRVTVQLIDGVTDDHLWAETYDRHLDDIFTIETDVAGNVARALDVTYADAERALVERSPTRSAEAYTDYLRGVGALTDSHYQSGLQYVSSADIDDTLPYALQQFERAVASDPDFAMAHVALSRAHSYAYWYDIDRSDERRHKALASAQRARELQPDLPEARLAMANYLYHVYRDYGGALQELDSVRDQLRSDADLHRLYSYIYRRMGRWEASTESALAAIALDPRHIEILWSQAATFAAMRQYDESRALIERALALAPDMASLWEFAGLVSISATGDTGRARELAERAAATLGDKAEQLLWWDAFYRRDFSEALAILEAHDTLFIDAEPFPWPRASMLGLTHRMLGDDIRARHAYAELRVQLEDALRENPQGRYAPYQRVVLGEALIQLGEPDAGMEEAARGLRALSPSVDAFYGRILQYEALMRIFMDVDPIGRGLPLLDELLSTRGMARSIDGLLPDPRLDVVRDNPRFAALVEKHRR</sequence>
<evidence type="ECO:0000256" key="1">
    <source>
        <dbReference type="ARBA" id="ARBA00022737"/>
    </source>
</evidence>
<dbReference type="InterPro" id="IPR051012">
    <property type="entry name" value="CellSynth/LPSAsmb/PSIAsmb"/>
</dbReference>
<proteinExistence type="predicted"/>
<dbReference type="SUPFAM" id="SSF48452">
    <property type="entry name" value="TPR-like"/>
    <property type="match status" value="1"/>
</dbReference>
<dbReference type="InterPro" id="IPR036388">
    <property type="entry name" value="WH-like_DNA-bd_sf"/>
</dbReference>
<dbReference type="Gene3D" id="1.10.10.10">
    <property type="entry name" value="Winged helix-like DNA-binding domain superfamily/Winged helix DNA-binding domain"/>
    <property type="match status" value="1"/>
</dbReference>
<dbReference type="InterPro" id="IPR011990">
    <property type="entry name" value="TPR-like_helical_dom_sf"/>
</dbReference>
<dbReference type="PANTHER" id="PTHR45586">
    <property type="entry name" value="TPR REPEAT-CONTAINING PROTEIN PA4667"/>
    <property type="match status" value="1"/>
</dbReference>